<dbReference type="InterPro" id="IPR058240">
    <property type="entry name" value="rSAM_sf"/>
</dbReference>
<accession>A0A8H4RA16</accession>
<dbReference type="InterPro" id="IPR056591">
    <property type="entry name" value="ELP3-like_N"/>
</dbReference>
<dbReference type="CDD" id="cd04301">
    <property type="entry name" value="NAT_SF"/>
    <property type="match status" value="1"/>
</dbReference>
<dbReference type="InterPro" id="IPR016181">
    <property type="entry name" value="Acyl_CoA_acyltransferase"/>
</dbReference>
<keyword evidence="23" id="KW-1185">Reference proteome</keyword>
<dbReference type="InterPro" id="IPR010730">
    <property type="entry name" value="HET"/>
</dbReference>
<organism evidence="22 23">
    <name type="scientific">Cudoniella acicularis</name>
    <dbReference type="NCBI Taxonomy" id="354080"/>
    <lineage>
        <taxon>Eukaryota</taxon>
        <taxon>Fungi</taxon>
        <taxon>Dikarya</taxon>
        <taxon>Ascomycota</taxon>
        <taxon>Pezizomycotina</taxon>
        <taxon>Leotiomycetes</taxon>
        <taxon>Helotiales</taxon>
        <taxon>Tricladiaceae</taxon>
        <taxon>Cudoniella</taxon>
    </lineage>
</organism>
<evidence type="ECO:0000256" key="12">
    <source>
        <dbReference type="ARBA" id="ARBA00023004"/>
    </source>
</evidence>
<dbReference type="EMBL" id="JAAMPI010001315">
    <property type="protein sequence ID" value="KAF4625703.1"/>
    <property type="molecule type" value="Genomic_DNA"/>
</dbReference>
<feature type="region of interest" description="Disordered" evidence="19">
    <location>
        <begin position="602"/>
        <end position="623"/>
    </location>
</feature>
<dbReference type="NCBIfam" id="TIGR01211">
    <property type="entry name" value="ELP3"/>
    <property type="match status" value="1"/>
</dbReference>
<keyword evidence="13" id="KW-0411">Iron-sulfur</keyword>
<keyword evidence="15" id="KW-0012">Acyltransferase</keyword>
<dbReference type="SUPFAM" id="SSF55729">
    <property type="entry name" value="Acyl-CoA N-acyltransferases (Nat)"/>
    <property type="match status" value="1"/>
</dbReference>
<keyword evidence="14" id="KW-0496">Mitochondrion</keyword>
<evidence type="ECO:0000256" key="8">
    <source>
        <dbReference type="ARBA" id="ARBA00022691"/>
    </source>
</evidence>
<evidence type="ECO:0000256" key="16">
    <source>
        <dbReference type="ARBA" id="ARBA00030769"/>
    </source>
</evidence>
<dbReference type="SFLD" id="SFLDS00029">
    <property type="entry name" value="Radical_SAM"/>
    <property type="match status" value="1"/>
</dbReference>
<evidence type="ECO:0000256" key="5">
    <source>
        <dbReference type="ARBA" id="ARBA00022485"/>
    </source>
</evidence>
<keyword evidence="9" id="KW-0819">tRNA processing</keyword>
<dbReference type="CDD" id="cd01335">
    <property type="entry name" value="Radical_SAM"/>
    <property type="match status" value="1"/>
</dbReference>
<dbReference type="Gene3D" id="3.40.630.30">
    <property type="match status" value="1"/>
</dbReference>
<comment type="caution">
    <text evidence="22">The sequence shown here is derived from an EMBL/GenBank/DDBJ whole genome shotgun (WGS) entry which is preliminary data.</text>
</comment>
<dbReference type="GO" id="GO:0000049">
    <property type="term" value="F:tRNA binding"/>
    <property type="evidence" value="ECO:0007669"/>
    <property type="project" value="UniProtKB-KW"/>
</dbReference>
<dbReference type="InterPro" id="IPR039661">
    <property type="entry name" value="ELP3"/>
</dbReference>
<dbReference type="InterPro" id="IPR034687">
    <property type="entry name" value="ELP3-like"/>
</dbReference>
<evidence type="ECO:0000313" key="22">
    <source>
        <dbReference type="EMBL" id="KAF4625703.1"/>
    </source>
</evidence>
<proteinExistence type="inferred from homology"/>
<dbReference type="SFLD" id="SFLDG01086">
    <property type="entry name" value="elongater_protein-like"/>
    <property type="match status" value="1"/>
</dbReference>
<gene>
    <name evidence="22" type="ORF">G7Y89_g12461</name>
</gene>
<dbReference type="PANTHER" id="PTHR11135">
    <property type="entry name" value="HISTONE ACETYLTRANSFERASE-RELATED"/>
    <property type="match status" value="1"/>
</dbReference>
<dbReference type="FunFam" id="3.40.630.30:FF:000003">
    <property type="entry name" value="Elongator complex protein 3"/>
    <property type="match status" value="1"/>
</dbReference>
<dbReference type="OrthoDB" id="10265243at2759"/>
<dbReference type="Pfam" id="PF00583">
    <property type="entry name" value="Acetyltransf_1"/>
    <property type="match status" value="1"/>
</dbReference>
<evidence type="ECO:0000259" key="20">
    <source>
        <dbReference type="PROSITE" id="PS51186"/>
    </source>
</evidence>
<dbReference type="SUPFAM" id="SSF102114">
    <property type="entry name" value="Radical SAM enzymes"/>
    <property type="match status" value="1"/>
</dbReference>
<keyword evidence="7" id="KW-0808">Transferase</keyword>
<keyword evidence="10" id="KW-0479">Metal-binding</keyword>
<dbReference type="Pfam" id="PF16199">
    <property type="entry name" value="Radical_SAM_C"/>
    <property type="match status" value="1"/>
</dbReference>
<evidence type="ECO:0000256" key="6">
    <source>
        <dbReference type="ARBA" id="ARBA00022555"/>
    </source>
</evidence>
<dbReference type="Pfam" id="PF23613">
    <property type="entry name" value="ELP3_N"/>
    <property type="match status" value="1"/>
</dbReference>
<reference evidence="22 23" key="1">
    <citation type="submission" date="2020-03" db="EMBL/GenBank/DDBJ databases">
        <title>Draft Genome Sequence of Cudoniella acicularis.</title>
        <authorList>
            <person name="Buettner E."/>
            <person name="Kellner H."/>
        </authorList>
    </citation>
    <scope>NUCLEOTIDE SEQUENCE [LARGE SCALE GENOMIC DNA]</scope>
    <source>
        <strain evidence="22 23">DSM 108380</strain>
    </source>
</reference>
<dbReference type="GO" id="GO:0046872">
    <property type="term" value="F:metal ion binding"/>
    <property type="evidence" value="ECO:0007669"/>
    <property type="project" value="UniProtKB-KW"/>
</dbReference>
<dbReference type="GO" id="GO:0005634">
    <property type="term" value="C:nucleus"/>
    <property type="evidence" value="ECO:0007669"/>
    <property type="project" value="TreeGrafter"/>
</dbReference>
<keyword evidence="12" id="KW-0408">Iron</keyword>
<feature type="domain" description="Radical SAM core" evidence="21">
    <location>
        <begin position="101"/>
        <end position="391"/>
    </location>
</feature>
<name>A0A8H4RA16_9HELO</name>
<evidence type="ECO:0000259" key="21">
    <source>
        <dbReference type="PROSITE" id="PS51918"/>
    </source>
</evidence>
<dbReference type="GO" id="GO:0106261">
    <property type="term" value="F:tRNA uridine(34) acetyltransferase activity"/>
    <property type="evidence" value="ECO:0007669"/>
    <property type="project" value="UniProtKB-EC"/>
</dbReference>
<comment type="pathway">
    <text evidence="2">tRNA modification; 5-methoxycarbonylmethyl-2-thiouridine-tRNA biosynthesis.</text>
</comment>
<evidence type="ECO:0000256" key="1">
    <source>
        <dbReference type="ARBA" id="ARBA00001966"/>
    </source>
</evidence>
<evidence type="ECO:0000256" key="18">
    <source>
        <dbReference type="ARBA" id="ARBA00047372"/>
    </source>
</evidence>
<dbReference type="PROSITE" id="PS51186">
    <property type="entry name" value="GNAT"/>
    <property type="match status" value="1"/>
</dbReference>
<feature type="compositionally biased region" description="Polar residues" evidence="19">
    <location>
        <begin position="612"/>
        <end position="623"/>
    </location>
</feature>
<dbReference type="SMART" id="SM00729">
    <property type="entry name" value="Elp3"/>
    <property type="match status" value="1"/>
</dbReference>
<evidence type="ECO:0000256" key="3">
    <source>
        <dbReference type="ARBA" id="ARBA00005494"/>
    </source>
</evidence>
<dbReference type="InterPro" id="IPR006638">
    <property type="entry name" value="Elp3/MiaA/NifB-like_rSAM"/>
</dbReference>
<evidence type="ECO:0000256" key="7">
    <source>
        <dbReference type="ARBA" id="ARBA00022679"/>
    </source>
</evidence>
<dbReference type="Pfam" id="PF04055">
    <property type="entry name" value="Radical_SAM"/>
    <property type="match status" value="1"/>
</dbReference>
<comment type="cofactor">
    <cofactor evidence="1">
        <name>[4Fe-4S] cluster</name>
        <dbReference type="ChEBI" id="CHEBI:49883"/>
    </cofactor>
</comment>
<dbReference type="GO" id="GO:0002926">
    <property type="term" value="P:tRNA wobble base 5-methoxycarbonylmethyl-2-thiouridinylation"/>
    <property type="evidence" value="ECO:0007669"/>
    <property type="project" value="TreeGrafter"/>
</dbReference>
<keyword evidence="6" id="KW-0820">tRNA-binding</keyword>
<dbReference type="InterPro" id="IPR032432">
    <property type="entry name" value="Radical_SAM_C"/>
</dbReference>
<dbReference type="Pfam" id="PF06985">
    <property type="entry name" value="HET"/>
    <property type="match status" value="1"/>
</dbReference>
<dbReference type="EC" id="2.3.1.311" evidence="17"/>
<dbReference type="Proteomes" id="UP000566819">
    <property type="component" value="Unassembled WGS sequence"/>
</dbReference>
<feature type="region of interest" description="Disordered" evidence="19">
    <location>
        <begin position="1"/>
        <end position="23"/>
    </location>
</feature>
<evidence type="ECO:0000256" key="19">
    <source>
        <dbReference type="SAM" id="MobiDB-lite"/>
    </source>
</evidence>
<dbReference type="PANTHER" id="PTHR11135:SF0">
    <property type="entry name" value="ELONGATOR COMPLEX PROTEIN 3"/>
    <property type="match status" value="1"/>
</dbReference>
<dbReference type="InterPro" id="IPR000182">
    <property type="entry name" value="GNAT_dom"/>
</dbReference>
<sequence length="1621" mass="183956">MATEVMTVEERQRKPKDTNLPPENERFIRACSDIASFLVQDHEAQQDPSKPRKDVNLNSLRSKMSKKHRLSNIPPLTAIIAAIPEHYKKYILPKLIAKPIRSASGIAVVAVMCKPHRCPHIAYTGNICVYCPGGPDSDFEYSTQSYTGYEPTSMRAIRARYDPFEQARGRVDQIKSLGHSVDKVEYIIMGGTFMSLSESYRDGFISQLHNALSGYQGNNVDEAVQAGEMSNIKCVGITIETRPDYCLQPHLSAMLRYGCTRLEIGVQSLYEDVARDTNRGHTVASVAETFCLAKDAGFKVVSHMMPDLPNVGMERDLDQFREYFENPAFRTDGLKIYPTLVIRGTGLYELWRTGRYKNYTPNALIDIVARILALVPPWTRIYRVQRDIPMPLVTSGVENGNLRELALSRMKDFGTTCRDVRTREVGINEVKNKIRPSQVELVRRDYTANKGWETFLAYEDPKQDILIGLLRLRKCSKTHTFRPELTGQPTSLVRELHVYGSAVPVHARDPRKFQHQGYGTLLMEEAERIARDEHGSKKISVISGVGTRDYYRKLGYWLDGQIEESISMRVNLLSQFDRKARCVQPHGVCWTAHLLKLRRSQTPTTPDRLHGSHNSGEPSTSSSLKFFKSPRPAFNFDNLSFVFLLQLSKPLKSPKICYASLIGVLVDIVKPVLRQQAHRSLDAEKSESGPDFQHQNSRAQYRSFRLCNEVSIVMANSNGQTEQAARKPTPDPERDDRVHFAMQYMLAARRKATPVNGEVASPKSSPVRMKETVLSSTALESIEAAVKTTKDTLQYHGPWKDLDDDVNSVYGAALTLNETLKKFMATVELDGIIHHDSSKTALESIESCKEAINSLIPRVLSTESTRLPEQLTSPDTPLQHLKEYRRGMVDSFRQRTRIRLRHTVVELRETCISVSEMLKPVPNALEEAPPPIQIQMPTLSPIEEQAPVVLPDLKLPPLKPIGRSKTCKSCAKIFHLRDSWLTREESSFQPSISFRSNVRKLLLSAEQGCQFCRLQLTKLFKLGPVSMNIIRVEVNWWKFWDGDYHSHDDWEDDSYSKDFRIRYLSAARETISDDYYITKPVTDGEASSTNSRESLAVAKNWIRTCLYSHTSCNRQALKNLNRPTRLIFLGVENSREARIVEQKEVSRSVKYMTLSHRWRDTKQIQLTTVNYSEFKSRIDDASLPKTFLDAMETARRLGIFYLWIDCLCILQDSTEDWQYESAQMSDIYAGSWCNIAATRVVDDSQGLHAERSPLEIQGCIIRDIGYASSFKVEGNDDGARAWESSIQNSQLMNRGWVMQEITMAPRTIHFAHDRLYWQCSTQKASESSPTELDMSRKRYHPKILPADEKFHGPPGWAAIVHQYSRCKLTFPAKDKLVAISGIAEKYGEDADYLAGLWKPNLLLQLIWRVARPEETEPKRTEYQAPSWSWASINKEVRYSERVGKPRTNQMLAKVLNTNMTLESDYALGKVTRGALTIRGSLARLQYKGKRSSINKGPILPGKPFNLLPRNIPVSLDLDFNDDIADDTIFYCLPLYFDIVGKLRENVYGLILEPTGRKGEFVRRGTMVLGEKSMCGGGGVGVWDVVRFVGCCKEGEGDIGEEIYKEKVGEGWGLPMFVVTLV</sequence>
<dbReference type="UniPathway" id="UPA00988"/>
<evidence type="ECO:0000256" key="15">
    <source>
        <dbReference type="ARBA" id="ARBA00023315"/>
    </source>
</evidence>
<protein>
    <recommendedName>
        <fullName evidence="4">Elongator complex protein 3</fullName>
        <ecNumber evidence="17">2.3.1.311</ecNumber>
    </recommendedName>
    <alternativeName>
        <fullName evidence="16">tRNA uridine(34) acetyltransferase</fullName>
    </alternativeName>
</protein>
<keyword evidence="8" id="KW-0949">S-adenosyl-L-methionine</keyword>
<dbReference type="InterPro" id="IPR007197">
    <property type="entry name" value="rSAM"/>
</dbReference>
<evidence type="ECO:0000256" key="4">
    <source>
        <dbReference type="ARBA" id="ARBA00020266"/>
    </source>
</evidence>
<dbReference type="SFLD" id="SFLDF00344">
    <property type="entry name" value="ELP3-like"/>
    <property type="match status" value="1"/>
</dbReference>
<feature type="domain" description="N-acetyltransferase" evidence="20">
    <location>
        <begin position="415"/>
        <end position="573"/>
    </location>
</feature>
<comment type="similarity">
    <text evidence="3">Belongs to the ELP3 family.</text>
</comment>
<evidence type="ECO:0000256" key="13">
    <source>
        <dbReference type="ARBA" id="ARBA00023014"/>
    </source>
</evidence>
<evidence type="ECO:0000256" key="17">
    <source>
        <dbReference type="ARBA" id="ARBA00044771"/>
    </source>
</evidence>
<dbReference type="GO" id="GO:0051539">
    <property type="term" value="F:4 iron, 4 sulfur cluster binding"/>
    <property type="evidence" value="ECO:0007669"/>
    <property type="project" value="UniProtKB-KW"/>
</dbReference>
<keyword evidence="11" id="KW-0694">RNA-binding</keyword>
<keyword evidence="5" id="KW-0004">4Fe-4S</keyword>
<dbReference type="GO" id="GO:0033588">
    <property type="term" value="C:elongator holoenzyme complex"/>
    <property type="evidence" value="ECO:0007669"/>
    <property type="project" value="TreeGrafter"/>
</dbReference>
<evidence type="ECO:0000256" key="2">
    <source>
        <dbReference type="ARBA" id="ARBA00005043"/>
    </source>
</evidence>
<evidence type="ECO:0000313" key="23">
    <source>
        <dbReference type="Proteomes" id="UP000566819"/>
    </source>
</evidence>
<feature type="compositionally biased region" description="Basic and acidic residues" evidence="19">
    <location>
        <begin position="8"/>
        <end position="23"/>
    </location>
</feature>
<evidence type="ECO:0000256" key="11">
    <source>
        <dbReference type="ARBA" id="ARBA00022884"/>
    </source>
</evidence>
<comment type="catalytic activity">
    <reaction evidence="18">
        <text>uridine(34) in tRNA + acetyl-CoA + S-adenosyl-L-methionine + H2O = 5-(carboxymethyl)uridine(34) in tRNA + 5'-deoxyadenosine + L-methionine + CoA + 2 H(+)</text>
        <dbReference type="Rhea" id="RHEA:61020"/>
        <dbReference type="Rhea" id="RHEA-COMP:10407"/>
        <dbReference type="Rhea" id="RHEA-COMP:11727"/>
        <dbReference type="ChEBI" id="CHEBI:15377"/>
        <dbReference type="ChEBI" id="CHEBI:15378"/>
        <dbReference type="ChEBI" id="CHEBI:17319"/>
        <dbReference type="ChEBI" id="CHEBI:57287"/>
        <dbReference type="ChEBI" id="CHEBI:57288"/>
        <dbReference type="ChEBI" id="CHEBI:57844"/>
        <dbReference type="ChEBI" id="CHEBI:59789"/>
        <dbReference type="ChEBI" id="CHEBI:65315"/>
        <dbReference type="ChEBI" id="CHEBI:74882"/>
        <dbReference type="EC" id="2.3.1.311"/>
    </reaction>
    <physiologicalReaction direction="left-to-right" evidence="18">
        <dbReference type="Rhea" id="RHEA:61021"/>
    </physiologicalReaction>
</comment>
<evidence type="ECO:0000256" key="14">
    <source>
        <dbReference type="ARBA" id="ARBA00023128"/>
    </source>
</evidence>
<dbReference type="GO" id="GO:0005737">
    <property type="term" value="C:cytoplasm"/>
    <property type="evidence" value="ECO:0007669"/>
    <property type="project" value="TreeGrafter"/>
</dbReference>
<evidence type="ECO:0000256" key="9">
    <source>
        <dbReference type="ARBA" id="ARBA00022694"/>
    </source>
</evidence>
<dbReference type="PROSITE" id="PS51918">
    <property type="entry name" value="RADICAL_SAM"/>
    <property type="match status" value="1"/>
</dbReference>
<evidence type="ECO:0000256" key="10">
    <source>
        <dbReference type="ARBA" id="ARBA00022723"/>
    </source>
</evidence>